<dbReference type="OrthoDB" id="9800897at2"/>
<dbReference type="SUPFAM" id="SSF52172">
    <property type="entry name" value="CheY-like"/>
    <property type="match status" value="1"/>
</dbReference>
<dbReference type="AlphaFoldDB" id="A0A1M5MR05"/>
<dbReference type="PANTHER" id="PTHR44591">
    <property type="entry name" value="STRESS RESPONSE REGULATOR PROTEIN 1"/>
    <property type="match status" value="1"/>
</dbReference>
<dbReference type="EMBL" id="FQXC01000001">
    <property type="protein sequence ID" value="SHG79636.1"/>
    <property type="molecule type" value="Genomic_DNA"/>
</dbReference>
<feature type="domain" description="Response regulatory" evidence="3">
    <location>
        <begin position="6"/>
        <end position="123"/>
    </location>
</feature>
<dbReference type="InterPro" id="IPR011006">
    <property type="entry name" value="CheY-like_superfamily"/>
</dbReference>
<dbReference type="Pfam" id="PF00072">
    <property type="entry name" value="Response_reg"/>
    <property type="match status" value="1"/>
</dbReference>
<name>A0A1M5MR05_9RHOB</name>
<gene>
    <name evidence="4" type="ORF">SAMN05443551_0614</name>
</gene>
<dbReference type="PANTHER" id="PTHR44591:SF3">
    <property type="entry name" value="RESPONSE REGULATORY DOMAIN-CONTAINING PROTEIN"/>
    <property type="match status" value="1"/>
</dbReference>
<dbReference type="Proteomes" id="UP000184221">
    <property type="component" value="Unassembled WGS sequence"/>
</dbReference>
<dbReference type="PROSITE" id="PS50110">
    <property type="entry name" value="RESPONSE_REGULATORY"/>
    <property type="match status" value="1"/>
</dbReference>
<proteinExistence type="predicted"/>
<dbReference type="RefSeq" id="WP_072776024.1">
    <property type="nucleotide sequence ID" value="NZ_FQXC01000001.1"/>
</dbReference>
<dbReference type="STRING" id="996342.SAMN05443551_0614"/>
<keyword evidence="5" id="KW-1185">Reference proteome</keyword>
<feature type="modified residue" description="4-aspartylphosphate" evidence="2">
    <location>
        <position position="56"/>
    </location>
</feature>
<dbReference type="InterPro" id="IPR050595">
    <property type="entry name" value="Bact_response_regulator"/>
</dbReference>
<dbReference type="InterPro" id="IPR001789">
    <property type="entry name" value="Sig_transdc_resp-reg_receiver"/>
</dbReference>
<evidence type="ECO:0000313" key="4">
    <source>
        <dbReference type="EMBL" id="SHG79636.1"/>
    </source>
</evidence>
<dbReference type="Gene3D" id="3.40.50.2300">
    <property type="match status" value="1"/>
</dbReference>
<evidence type="ECO:0000259" key="3">
    <source>
        <dbReference type="PROSITE" id="PS50110"/>
    </source>
</evidence>
<dbReference type="GO" id="GO:0000160">
    <property type="term" value="P:phosphorelay signal transduction system"/>
    <property type="evidence" value="ECO:0007669"/>
    <property type="project" value="InterPro"/>
</dbReference>
<evidence type="ECO:0000256" key="1">
    <source>
        <dbReference type="ARBA" id="ARBA00022553"/>
    </source>
</evidence>
<protein>
    <submittedName>
        <fullName evidence="4">Response regulator receiver domain-containing protein</fullName>
    </submittedName>
</protein>
<sequence>MPELKTILHVDDDEDILEIAKLSLEVVDNFELYQFNSGAAALEAFDSIAPQLLLLDVMMPAMTGPELWQRVKQDYADRTVPTIFMTAKAEEATSRDLITAGALEVITKPFDPMSLGGQVRDAWTQWHARQG</sequence>
<reference evidence="4 5" key="1">
    <citation type="submission" date="2016-11" db="EMBL/GenBank/DDBJ databases">
        <authorList>
            <person name="Jaros S."/>
            <person name="Januszkiewicz K."/>
            <person name="Wedrychowicz H."/>
        </authorList>
    </citation>
    <scope>NUCLEOTIDE SEQUENCE [LARGE SCALE GENOMIC DNA]</scope>
    <source>
        <strain evidence="4 5">DSM 29431</strain>
    </source>
</reference>
<keyword evidence="1 2" id="KW-0597">Phosphoprotein</keyword>
<evidence type="ECO:0000313" key="5">
    <source>
        <dbReference type="Proteomes" id="UP000184221"/>
    </source>
</evidence>
<dbReference type="SMART" id="SM00448">
    <property type="entry name" value="REC"/>
    <property type="match status" value="1"/>
</dbReference>
<accession>A0A1M5MR05</accession>
<organism evidence="4 5">
    <name type="scientific">Marivita hallyeonensis</name>
    <dbReference type="NCBI Taxonomy" id="996342"/>
    <lineage>
        <taxon>Bacteria</taxon>
        <taxon>Pseudomonadati</taxon>
        <taxon>Pseudomonadota</taxon>
        <taxon>Alphaproteobacteria</taxon>
        <taxon>Rhodobacterales</taxon>
        <taxon>Roseobacteraceae</taxon>
        <taxon>Marivita</taxon>
    </lineage>
</organism>
<evidence type="ECO:0000256" key="2">
    <source>
        <dbReference type="PROSITE-ProRule" id="PRU00169"/>
    </source>
</evidence>